<gene>
    <name evidence="2" type="ORF">BCF53_110148</name>
</gene>
<dbReference type="EMBL" id="SLZR01000010">
    <property type="protein sequence ID" value="TCS40226.1"/>
    <property type="molecule type" value="Genomic_DNA"/>
</dbReference>
<proteinExistence type="predicted"/>
<evidence type="ECO:0000313" key="2">
    <source>
        <dbReference type="EMBL" id="TCS40226.1"/>
    </source>
</evidence>
<evidence type="ECO:0008006" key="4">
    <source>
        <dbReference type="Google" id="ProtNLM"/>
    </source>
</evidence>
<name>A0A4R3I4R5_9GAMM</name>
<comment type="caution">
    <text evidence="2">The sequence shown here is derived from an EMBL/GenBank/DDBJ whole genome shotgun (WGS) entry which is preliminary data.</text>
</comment>
<dbReference type="RefSeq" id="WP_132702116.1">
    <property type="nucleotide sequence ID" value="NZ_SLZR01000010.1"/>
</dbReference>
<keyword evidence="3" id="KW-1185">Reference proteome</keyword>
<keyword evidence="1" id="KW-0732">Signal</keyword>
<reference evidence="2 3" key="1">
    <citation type="submission" date="2019-03" db="EMBL/GenBank/DDBJ databases">
        <title>Genomic Encyclopedia of Archaeal and Bacterial Type Strains, Phase II (KMG-II): from individual species to whole genera.</title>
        <authorList>
            <person name="Goeker M."/>
        </authorList>
    </citation>
    <scope>NUCLEOTIDE SEQUENCE [LARGE SCALE GENOMIC DNA]</scope>
    <source>
        <strain evidence="2 3">DSM 15388</strain>
    </source>
</reference>
<dbReference type="PROSITE" id="PS51257">
    <property type="entry name" value="PROKAR_LIPOPROTEIN"/>
    <property type="match status" value="1"/>
</dbReference>
<feature type="signal peptide" evidence="1">
    <location>
        <begin position="1"/>
        <end position="38"/>
    </location>
</feature>
<dbReference type="OrthoDB" id="174027at2"/>
<evidence type="ECO:0000256" key="1">
    <source>
        <dbReference type="SAM" id="SignalP"/>
    </source>
</evidence>
<dbReference type="SUPFAM" id="SSF89260">
    <property type="entry name" value="Collagen-binding domain"/>
    <property type="match status" value="1"/>
</dbReference>
<protein>
    <recommendedName>
        <fullName evidence="4">Pre-peptidase</fullName>
    </recommendedName>
</protein>
<accession>A0A4R3I4R5</accession>
<evidence type="ECO:0000313" key="3">
    <source>
        <dbReference type="Proteomes" id="UP000295793"/>
    </source>
</evidence>
<dbReference type="AlphaFoldDB" id="A0A4R3I4R5"/>
<dbReference type="Proteomes" id="UP000295793">
    <property type="component" value="Unassembled WGS sequence"/>
</dbReference>
<sequence length="802" mass="87509">MKALKPVVGFAKKPASIKAKTFAVLPLTLMMLTACNFATDEDEGDSETVTRLSANSLKTDSISSIGEVDWYEYYPESSDSQINVEVTSATLRSDIELLVTMYQKEDEELVRLYADHATEGSVTATDLHLVYGLDNSEPVLIAVRDLMDDAKATGNYSIKVYEGTDDSADDTLAGATDITVNGECLIDTVSTNSDVDMYSFTLESGAISTVDVDFSNALSDTNVSLNIKLYSNNDGATSLVENWYSSVDEVYSMTDYLDAGNYLVSVADFGQNDSDASSPYEICVTSTDTEEAMTDDTAEDATSVDLTTDVASVTGSLGYSSDEDWYLLEMPSVTGDDLSLLSVTLDANTSDMDILYVITDASGEIVFSYVHTAGSAAYSLEVLLSSGDYTLTVSLDEDQVYSESASYSVALETTTVTDADETGDANNTSADAYSLTSGEAVTGKKISYAGDIDWYVINVPASDNYQRLVFELSFTDGDSAVESDVDFRMLVNLDDDAVVEVVDPVTGDAILDLQEAVLVAPNEEGLNYYIKISDEFAKKSDANATYSLMATLEGLNDFSEDNLPSVVTDYLFAEEADEQAQYEADEDILELILSAASSEFYAVDMDTLNFSYPDDAADNATVTENDDGTLTIAFPWLGGYIDFSGDQDWYAIDLNGLAILEDTVSDPAVEAETDWHYLIQVELVANEGENSEYTWSMYRDVSQNMEIEEQETTSGEGVFSQVGDTTLTDDAVDLDTADYSTDFWVDEQWEGTFYIAVKDFEYLNDPDTSEDMAVTDADWSGEATPYFIRVTLTYVPTAFEEE</sequence>
<dbReference type="Gene3D" id="2.60.120.380">
    <property type="match status" value="3"/>
</dbReference>
<feature type="chain" id="PRO_5020355537" description="Pre-peptidase" evidence="1">
    <location>
        <begin position="39"/>
        <end position="802"/>
    </location>
</feature>
<organism evidence="2 3">
    <name type="scientific">Reinekea marinisedimentorum</name>
    <dbReference type="NCBI Taxonomy" id="230495"/>
    <lineage>
        <taxon>Bacteria</taxon>
        <taxon>Pseudomonadati</taxon>
        <taxon>Pseudomonadota</taxon>
        <taxon>Gammaproteobacteria</taxon>
        <taxon>Oceanospirillales</taxon>
        <taxon>Saccharospirillaceae</taxon>
        <taxon>Reinekea</taxon>
    </lineage>
</organism>